<name>A0ABS7DI31_9GAMM</name>
<organism evidence="2 3">
    <name type="scientific">Succinivibrio faecicola</name>
    <dbReference type="NCBI Taxonomy" id="2820300"/>
    <lineage>
        <taxon>Bacteria</taxon>
        <taxon>Pseudomonadati</taxon>
        <taxon>Pseudomonadota</taxon>
        <taxon>Gammaproteobacteria</taxon>
        <taxon>Aeromonadales</taxon>
        <taxon>Succinivibrionaceae</taxon>
        <taxon>Succinivibrio</taxon>
    </lineage>
</organism>
<reference evidence="2 3" key="1">
    <citation type="submission" date="2021-03" db="EMBL/GenBank/DDBJ databases">
        <title>Succinivibrio sp. nov. isolated from feces of cow.</title>
        <authorList>
            <person name="Choi J.-Y."/>
        </authorList>
    </citation>
    <scope>NUCLEOTIDE SEQUENCE [LARGE SCALE GENOMIC DNA]</scope>
    <source>
        <strain evidence="2 3">AGMB01872</strain>
    </source>
</reference>
<gene>
    <name evidence="2" type="ORF">J5V48_04735</name>
</gene>
<comment type="caution">
    <text evidence="2">The sequence shown here is derived from an EMBL/GenBank/DDBJ whole genome shotgun (WGS) entry which is preliminary data.</text>
</comment>
<protein>
    <submittedName>
        <fullName evidence="2">Uncharacterized protein</fullName>
    </submittedName>
</protein>
<evidence type="ECO:0000256" key="1">
    <source>
        <dbReference type="SAM" id="MobiDB-lite"/>
    </source>
</evidence>
<sequence>MAFKDTKVIWKLKGNIDMPYACKDDTANTVVTEAKQPNNASDAELTDTKIQAQVVSVSNTTSNNEAIAVPQKTSDSIKTSSDTNNKNTSQSEPVCVVPSDNLNMMSNVATTVPVINGQSVNLNVDSSRLPKWRSLPYRLRQKRADIYINKNASVDFAQSLCDYLLKRGFSVLEYDESVHYLPSDVLLLDKTDLVDAGIVICLQLGKREVYNQLKAEFGDRV</sequence>
<accession>A0ABS7DI31</accession>
<keyword evidence="3" id="KW-1185">Reference proteome</keyword>
<evidence type="ECO:0000313" key="2">
    <source>
        <dbReference type="EMBL" id="MBW7570196.1"/>
    </source>
</evidence>
<feature type="compositionally biased region" description="Low complexity" evidence="1">
    <location>
        <begin position="72"/>
        <end position="83"/>
    </location>
</feature>
<proteinExistence type="predicted"/>
<evidence type="ECO:0000313" key="3">
    <source>
        <dbReference type="Proteomes" id="UP000731465"/>
    </source>
</evidence>
<dbReference type="Proteomes" id="UP000731465">
    <property type="component" value="Unassembled WGS sequence"/>
</dbReference>
<dbReference type="EMBL" id="JAGFNY010000012">
    <property type="protein sequence ID" value="MBW7570196.1"/>
    <property type="molecule type" value="Genomic_DNA"/>
</dbReference>
<dbReference type="RefSeq" id="WP_219937416.1">
    <property type="nucleotide sequence ID" value="NZ_JAGFNY010000012.1"/>
</dbReference>
<feature type="region of interest" description="Disordered" evidence="1">
    <location>
        <begin position="65"/>
        <end position="92"/>
    </location>
</feature>